<dbReference type="SUPFAM" id="SSF52540">
    <property type="entry name" value="P-loop containing nucleoside triphosphate hydrolases"/>
    <property type="match status" value="1"/>
</dbReference>
<evidence type="ECO:0000259" key="5">
    <source>
        <dbReference type="PROSITE" id="PS51192"/>
    </source>
</evidence>
<keyword evidence="4" id="KW-0067">ATP-binding</keyword>
<dbReference type="PANTHER" id="PTHR47961:SF13">
    <property type="entry name" value="ACTIVATING SIGNAL COINTEGRATOR 1 COMPLEX SUBUNIT 3"/>
    <property type="match status" value="1"/>
</dbReference>
<comment type="caution">
    <text evidence="7">The sequence shown here is derived from an EMBL/GenBank/DDBJ whole genome shotgun (WGS) entry which is preliminary data.</text>
</comment>
<evidence type="ECO:0000313" key="7">
    <source>
        <dbReference type="EMBL" id="KAF7682845.1"/>
    </source>
</evidence>
<dbReference type="Pfam" id="PF00270">
    <property type="entry name" value="DEAD"/>
    <property type="match status" value="1"/>
</dbReference>
<dbReference type="PROSITE" id="PS51194">
    <property type="entry name" value="HELICASE_CTER"/>
    <property type="match status" value="1"/>
</dbReference>
<feature type="domain" description="Helicase C-terminal" evidence="6">
    <location>
        <begin position="356"/>
        <end position="549"/>
    </location>
</feature>
<dbReference type="SUPFAM" id="SSF158702">
    <property type="entry name" value="Sec63 N-terminal domain-like"/>
    <property type="match status" value="1"/>
</dbReference>
<dbReference type="Proteomes" id="UP001516464">
    <property type="component" value="Unassembled WGS sequence"/>
</dbReference>
<keyword evidence="3" id="KW-0347">Helicase</keyword>
<organism evidence="7 8">
    <name type="scientific">Astathelohania contejeani</name>
    <dbReference type="NCBI Taxonomy" id="164912"/>
    <lineage>
        <taxon>Eukaryota</taxon>
        <taxon>Fungi</taxon>
        <taxon>Fungi incertae sedis</taxon>
        <taxon>Microsporidia</taxon>
        <taxon>Astathelohaniidae</taxon>
        <taxon>Astathelohania</taxon>
    </lineage>
</organism>
<dbReference type="InterPro" id="IPR057842">
    <property type="entry name" value="WH_MER3"/>
</dbReference>
<dbReference type="InterPro" id="IPR036388">
    <property type="entry name" value="WH-like_DNA-bd_sf"/>
</dbReference>
<dbReference type="Pfam" id="PF23445">
    <property type="entry name" value="WHD_SNRNP200"/>
    <property type="match status" value="1"/>
</dbReference>
<dbReference type="Gene3D" id="1.10.10.10">
    <property type="entry name" value="Winged helix-like DNA-binding domain superfamily/Winged helix DNA-binding domain"/>
    <property type="match status" value="1"/>
</dbReference>
<dbReference type="InterPro" id="IPR001650">
    <property type="entry name" value="Helicase_C-like"/>
</dbReference>
<evidence type="ECO:0000256" key="3">
    <source>
        <dbReference type="ARBA" id="ARBA00022806"/>
    </source>
</evidence>
<dbReference type="Pfam" id="PF00271">
    <property type="entry name" value="Helicase_C"/>
    <property type="match status" value="1"/>
</dbReference>
<evidence type="ECO:0000259" key="6">
    <source>
        <dbReference type="PROSITE" id="PS51194"/>
    </source>
</evidence>
<dbReference type="PROSITE" id="PS51192">
    <property type="entry name" value="HELICASE_ATP_BIND_1"/>
    <property type="match status" value="1"/>
</dbReference>
<sequence>MKELIERIATKLNLNTNEANTLIKQTLAQENYEEELYNILGPENIDEISEICNLKSKPEVKNVIINKNSKELLIPEDYNVTPNYVEHILPTYKSISFDQSKLIPTNSVKKFSQYFKYSHFNPIQSTVFETAYKTNKNMLICAPTGAGKTDVAILTILNQTRGKIIYIVPMKALATEITRKLQQRLVSYKTREYTGDTEVTHAEVAQTDILVCTPEKFDVVTRKQDNVFQRSIGLVIIDEIHMIQDDRGPVIESIVARIFRYIELRQSSIRIIGLSATLPNYKEVAQFMRAEKVYFFDSTYRPVPLKVSLIGLTVNKRRKKVIENGLDIDETKEKKNNDRKEYFRLEKKLNETLIEKIQPYLTEKQQILVFVNSRNDTLNTAHELNKELGSLTKNQNIKESFNDPILKNLIQCGYGIHHAGLPRKIRLGMENLFMTGKIRVLVSTATLAWGVNLPAHAVFIKGTTYYNPDRGAFVDMGILDILQIFGRAGRPQFDTLGEACLITSGDKLSHYLNLLNQQTQIESAMLNGITDLLNSEIALGTVSNIREAVAWVKHTFMYVRMHKHPMVYGLIPGENVESALIEYLILGCRKLEECGMISIEGRNENHHSWVLVGTECGRIASVYYLHHLTIEAWNSLDDNKDILDILLDCQEFRHINLRSDEISSLRDIATAYGLAFEETAAFKKYALIYCMMRGYPIHQFSLACDGAFLMKNMQRIVNAFKEFLLYKRKYEMLEKTYLLAIEIETGKHRKRNYKNNLLKCINSVALGEIRKVRVESKEPALVFTIGNNKLVGCGMSGYEFYTTGASVRFIGERQKDTKIIRDAVISQIERLYIMGGHVCSDTDWVIGGRKRTCTHFQVYYNLCDIISDFIVSTVDITIVIDRKIDMGIIKEEIGEYAKDTINYKISADTVYINAKKLQFVFLNEQVKISGKVGLFITGMTSAYAEIVEVKNYRERQKVMTNKLYRRLGKIMLKTENELKTRDILIIVPTEKDIKETLKDLKILMGIDSFKVSINGGSINKWKNGIFITTLKEALRTNKTCGIIIKGLSGVNGIIYPMYDIYRVLIERCGIIYENSNVIYYLKKIGLIEYHNI</sequence>
<dbReference type="PANTHER" id="PTHR47961">
    <property type="entry name" value="DNA POLYMERASE THETA, PUTATIVE (AFU_ORTHOLOGUE AFUA_1G05260)-RELATED"/>
    <property type="match status" value="1"/>
</dbReference>
<name>A0ABQ7HXI1_9MICR</name>
<evidence type="ECO:0000256" key="1">
    <source>
        <dbReference type="ARBA" id="ARBA00022741"/>
    </source>
</evidence>
<dbReference type="Gene3D" id="1.10.3380.10">
    <property type="entry name" value="Sec63 N-terminal domain-like domain"/>
    <property type="match status" value="1"/>
</dbReference>
<dbReference type="InterPro" id="IPR027417">
    <property type="entry name" value="P-loop_NTPase"/>
</dbReference>
<dbReference type="SUPFAM" id="SSF46785">
    <property type="entry name" value="Winged helix' DNA-binding domain"/>
    <property type="match status" value="1"/>
</dbReference>
<dbReference type="CDD" id="cd18795">
    <property type="entry name" value="SF2_C_Ski2"/>
    <property type="match status" value="1"/>
</dbReference>
<dbReference type="Gene3D" id="3.40.50.300">
    <property type="entry name" value="P-loop containing nucleotide triphosphate hydrolases"/>
    <property type="match status" value="2"/>
</dbReference>
<dbReference type="SMART" id="SM00490">
    <property type="entry name" value="HELICc"/>
    <property type="match status" value="1"/>
</dbReference>
<dbReference type="SMART" id="SM00487">
    <property type="entry name" value="DEXDc"/>
    <property type="match status" value="1"/>
</dbReference>
<dbReference type="InterPro" id="IPR036390">
    <property type="entry name" value="WH_DNA-bd_sf"/>
</dbReference>
<accession>A0ABQ7HXI1</accession>
<dbReference type="InterPro" id="IPR050474">
    <property type="entry name" value="Hel308_SKI2-like"/>
</dbReference>
<dbReference type="InterPro" id="IPR011545">
    <property type="entry name" value="DEAD/DEAH_box_helicase_dom"/>
</dbReference>
<keyword evidence="8" id="KW-1185">Reference proteome</keyword>
<gene>
    <name evidence="7" type="primary">ascc3</name>
    <name evidence="7" type="ORF">TCON_1940</name>
</gene>
<proteinExistence type="predicted"/>
<keyword evidence="1" id="KW-0547">Nucleotide-binding</keyword>
<dbReference type="Pfam" id="PF02889">
    <property type="entry name" value="Sec63"/>
    <property type="match status" value="1"/>
</dbReference>
<feature type="domain" description="Helicase ATP-binding" evidence="5">
    <location>
        <begin position="129"/>
        <end position="296"/>
    </location>
</feature>
<dbReference type="SMART" id="SM00973">
    <property type="entry name" value="Sec63"/>
    <property type="match status" value="1"/>
</dbReference>
<dbReference type="EMBL" id="SBIQ01000170">
    <property type="protein sequence ID" value="KAF7682845.1"/>
    <property type="molecule type" value="Genomic_DNA"/>
</dbReference>
<dbReference type="InterPro" id="IPR004179">
    <property type="entry name" value="Sec63-dom"/>
</dbReference>
<evidence type="ECO:0000256" key="2">
    <source>
        <dbReference type="ARBA" id="ARBA00022801"/>
    </source>
</evidence>
<protein>
    <submittedName>
        <fullName evidence="7">Activating signal cointegrator 1 complex subunit 3</fullName>
    </submittedName>
</protein>
<evidence type="ECO:0000256" key="4">
    <source>
        <dbReference type="ARBA" id="ARBA00022840"/>
    </source>
</evidence>
<reference evidence="7 8" key="1">
    <citation type="submission" date="2019-01" db="EMBL/GenBank/DDBJ databases">
        <title>Genomes sequencing and comparative genomics of infectious freshwater microsporidia, Cucumispora dikerogammari and Thelohania contejeani.</title>
        <authorList>
            <person name="Cormier A."/>
            <person name="Giraud I."/>
            <person name="Wattier R."/>
            <person name="Teixeira M."/>
            <person name="Grandjean F."/>
            <person name="Rigaud T."/>
            <person name="Cordaux R."/>
        </authorList>
    </citation>
    <scope>NUCLEOTIDE SEQUENCE [LARGE SCALE GENOMIC DNA]</scope>
    <source>
        <strain evidence="7">T1</strain>
        <tissue evidence="7">Spores</tissue>
    </source>
</reference>
<dbReference type="InterPro" id="IPR014001">
    <property type="entry name" value="Helicase_ATP-bd"/>
</dbReference>
<evidence type="ECO:0000313" key="8">
    <source>
        <dbReference type="Proteomes" id="UP001516464"/>
    </source>
</evidence>
<keyword evidence="2" id="KW-0378">Hydrolase</keyword>